<dbReference type="Gene3D" id="2.60.40.3650">
    <property type="match status" value="1"/>
</dbReference>
<dbReference type="AlphaFoldDB" id="A0A515ELU9"/>
<dbReference type="KEGG" id="rhg:EXZ61_05340"/>
<sequence length="610" mass="67935">MKTPTQKRHSSGTAKAALTPVHYTVDMATVHDHLFSVTLRIAKPAAQQVLRLPVWIPGSYLVREFSKHVQHLQCRQGTRLRKHQQDDKATWTVGCDPEQPLEVSYQVYAFDNSVRTAWLDATRGFFNGTSLFLQVEGQDQAEHLVHIASPQAAPHWSLATGLTAVATDKAGFGTYRAANYDELVDCPVEMGSFWSGSFTAGGIPHRVVVAGAPPSFDGEKLLADTRAICEEEIRFWPGKAPFSHYVFMLNAVADGYGGLEHRNSTALIGTRKDLPRLARTSLAPTTHKQPEGYTKLLGLISHEYFHTWNVKRLRPSELASYDYTQENYTELLWFFEGFTSYYDDLLLRRAQLIDDATYLKLITQTINQVQQTPGRLVQSVAQSSFDAWVKYYRQDENTPNATVSYYTKGSLVALCLDLTLRAEGTTTLDTVMQALWQRCAGGPMREADVLSVLEQLSGRSYAKELAAWVHSTKELPVAELLERHGVQVHREPDQVAQQLGLRVKEGNGLFIHQILRGGVAEKAGFASGDEWLAVENLKGPAPGPWRVRSLDDFLLYTGNAKEVKALVARDGQLTTLTLAMPKPSQAVRLSVRDAKLVSNWLGNTRNPAAK</sequence>
<feature type="domain" description="PDZ" evidence="1">
    <location>
        <begin position="485"/>
        <end position="539"/>
    </location>
</feature>
<evidence type="ECO:0000313" key="3">
    <source>
        <dbReference type="Proteomes" id="UP000317365"/>
    </source>
</evidence>
<gene>
    <name evidence="2" type="ORF">EXZ61_05340</name>
</gene>
<dbReference type="InterPro" id="IPR007963">
    <property type="entry name" value="Peptidase_M61_catalytic"/>
</dbReference>
<keyword evidence="3" id="KW-1185">Reference proteome</keyword>
<dbReference type="InterPro" id="IPR036034">
    <property type="entry name" value="PDZ_sf"/>
</dbReference>
<dbReference type="RefSeq" id="WP_142809737.1">
    <property type="nucleotide sequence ID" value="NZ_CP036282.1"/>
</dbReference>
<evidence type="ECO:0000259" key="1">
    <source>
        <dbReference type="PROSITE" id="PS50106"/>
    </source>
</evidence>
<dbReference type="Proteomes" id="UP000317365">
    <property type="component" value="Chromosome"/>
</dbReference>
<reference evidence="3" key="2">
    <citation type="journal article" date="2020" name="Int. J. Syst. Evol. Microbiol.">
        <title>Genomic insights into a novel species Rhodoferax aquaticus sp. nov., isolated from freshwater.</title>
        <authorList>
            <person name="Li T."/>
            <person name="Zhuo Y."/>
            <person name="Jin C.Z."/>
            <person name="Wu X."/>
            <person name="Ko S.R."/>
            <person name="Jin F.J."/>
            <person name="Ahn C.Y."/>
            <person name="Oh H.M."/>
            <person name="Lee H.G."/>
            <person name="Jin L."/>
        </authorList>
    </citation>
    <scope>NUCLEOTIDE SEQUENCE [LARGE SCALE GENOMIC DNA]</scope>
    <source>
        <strain evidence="3">Gr-4</strain>
    </source>
</reference>
<dbReference type="InterPro" id="IPR040756">
    <property type="entry name" value="Peptidase_M61_N"/>
</dbReference>
<dbReference type="Gene3D" id="1.10.390.10">
    <property type="entry name" value="Neutral Protease Domain 2"/>
    <property type="match status" value="1"/>
</dbReference>
<dbReference type="Pfam" id="PF05299">
    <property type="entry name" value="Peptidase_M61"/>
    <property type="match status" value="1"/>
</dbReference>
<dbReference type="PROSITE" id="PS50106">
    <property type="entry name" value="PDZ"/>
    <property type="match status" value="1"/>
</dbReference>
<evidence type="ECO:0000313" key="2">
    <source>
        <dbReference type="EMBL" id="QDL53645.1"/>
    </source>
</evidence>
<name>A0A515ELU9_9BURK</name>
<proteinExistence type="predicted"/>
<protein>
    <submittedName>
        <fullName evidence="2">M61 family peptidase</fullName>
    </submittedName>
</protein>
<dbReference type="PIRSF" id="PIRSF016493">
    <property type="entry name" value="Glycyl_aminpptds"/>
    <property type="match status" value="1"/>
</dbReference>
<dbReference type="InterPro" id="IPR024191">
    <property type="entry name" value="Peptidase_M61"/>
</dbReference>
<reference evidence="3" key="1">
    <citation type="submission" date="2019-02" db="EMBL/GenBank/DDBJ databases">
        <title>Complete genome sequence of Rhodoferax sp. Gr-4.</title>
        <authorList>
            <person name="Jin L."/>
        </authorList>
    </citation>
    <scope>NUCLEOTIDE SEQUENCE [LARGE SCALE GENOMIC DNA]</scope>
    <source>
        <strain evidence="3">Gr-4</strain>
    </source>
</reference>
<organism evidence="2 3">
    <name type="scientific">Rhodoferax aquaticus</name>
    <dbReference type="NCBI Taxonomy" id="2527691"/>
    <lineage>
        <taxon>Bacteria</taxon>
        <taxon>Pseudomonadati</taxon>
        <taxon>Pseudomonadota</taxon>
        <taxon>Betaproteobacteria</taxon>
        <taxon>Burkholderiales</taxon>
        <taxon>Comamonadaceae</taxon>
        <taxon>Rhodoferax</taxon>
    </lineage>
</organism>
<dbReference type="EMBL" id="CP036282">
    <property type="protein sequence ID" value="QDL53645.1"/>
    <property type="molecule type" value="Genomic_DNA"/>
</dbReference>
<dbReference type="SUPFAM" id="SSF50156">
    <property type="entry name" value="PDZ domain-like"/>
    <property type="match status" value="1"/>
</dbReference>
<accession>A0A515ELU9</accession>
<dbReference type="Pfam" id="PF17899">
    <property type="entry name" value="Peptidase_M61_N"/>
    <property type="match status" value="1"/>
</dbReference>
<dbReference type="Gene3D" id="2.30.42.10">
    <property type="match status" value="1"/>
</dbReference>
<dbReference type="InterPro" id="IPR027268">
    <property type="entry name" value="Peptidase_M4/M1_CTD_sf"/>
</dbReference>
<dbReference type="InterPro" id="IPR001478">
    <property type="entry name" value="PDZ"/>
</dbReference>
<dbReference type="SUPFAM" id="SSF55486">
    <property type="entry name" value="Metalloproteases ('zincins'), catalytic domain"/>
    <property type="match status" value="1"/>
</dbReference>